<dbReference type="RefSeq" id="WP_204841955.1">
    <property type="nucleotide sequence ID" value="NZ_JAFBCL010000001.1"/>
</dbReference>
<organism evidence="2 3">
    <name type="scientific">Saccharothrix algeriensis</name>
    <dbReference type="NCBI Taxonomy" id="173560"/>
    <lineage>
        <taxon>Bacteria</taxon>
        <taxon>Bacillati</taxon>
        <taxon>Actinomycetota</taxon>
        <taxon>Actinomycetes</taxon>
        <taxon>Pseudonocardiales</taxon>
        <taxon>Pseudonocardiaceae</taxon>
        <taxon>Saccharothrix</taxon>
    </lineage>
</organism>
<protein>
    <recommendedName>
        <fullName evidence="4">Secreted protein</fullName>
    </recommendedName>
</protein>
<accession>A0ABS2S4B3</accession>
<reference evidence="2 3" key="1">
    <citation type="submission" date="2021-01" db="EMBL/GenBank/DDBJ databases">
        <title>Sequencing the genomes of 1000 actinobacteria strains.</title>
        <authorList>
            <person name="Klenk H.-P."/>
        </authorList>
    </citation>
    <scope>NUCLEOTIDE SEQUENCE [LARGE SCALE GENOMIC DNA]</scope>
    <source>
        <strain evidence="2 3">DSM 44581</strain>
    </source>
</reference>
<keyword evidence="3" id="KW-1185">Reference proteome</keyword>
<evidence type="ECO:0008006" key="4">
    <source>
        <dbReference type="Google" id="ProtNLM"/>
    </source>
</evidence>
<name>A0ABS2S4B3_9PSEU</name>
<sequence length="204" mass="23246">MSNLQVPIWIAVVVPIGAALIGAAGPTLAQLVNAWKERTREEIRWRREQLADSLKINHEHAAQWRHEKVQMYGGFLKGLRDLEDTLKQLLTNQGHLYDICYRRYLNQFSVLAATVSEIQLIGSAEMLDFIATRAQQIDRIRPTLPNLEQGGATPMGEPERSRPIKLRLDFIKEYRQDFLSVAREELGVRAPSFNDLDKKPGEAT</sequence>
<evidence type="ECO:0000256" key="1">
    <source>
        <dbReference type="SAM" id="Phobius"/>
    </source>
</evidence>
<feature type="transmembrane region" description="Helical" evidence="1">
    <location>
        <begin position="6"/>
        <end position="29"/>
    </location>
</feature>
<keyword evidence="1" id="KW-0472">Membrane</keyword>
<evidence type="ECO:0000313" key="2">
    <source>
        <dbReference type="EMBL" id="MBM7811068.1"/>
    </source>
</evidence>
<keyword evidence="1" id="KW-0812">Transmembrane</keyword>
<proteinExistence type="predicted"/>
<comment type="caution">
    <text evidence="2">The sequence shown here is derived from an EMBL/GenBank/DDBJ whole genome shotgun (WGS) entry which is preliminary data.</text>
</comment>
<dbReference type="Proteomes" id="UP001195724">
    <property type="component" value="Unassembled WGS sequence"/>
</dbReference>
<dbReference type="EMBL" id="JAFBCL010000001">
    <property type="protein sequence ID" value="MBM7811068.1"/>
    <property type="molecule type" value="Genomic_DNA"/>
</dbReference>
<keyword evidence="1" id="KW-1133">Transmembrane helix</keyword>
<evidence type="ECO:0000313" key="3">
    <source>
        <dbReference type="Proteomes" id="UP001195724"/>
    </source>
</evidence>
<gene>
    <name evidence="2" type="ORF">JOE68_001933</name>
</gene>